<comment type="caution">
    <text evidence="1">The sequence shown here is derived from an EMBL/GenBank/DDBJ whole genome shotgun (WGS) entry which is preliminary data.</text>
</comment>
<dbReference type="EMBL" id="REGN01002011">
    <property type="protein sequence ID" value="RNA30945.1"/>
    <property type="molecule type" value="Genomic_DNA"/>
</dbReference>
<keyword evidence="2" id="KW-1185">Reference proteome</keyword>
<proteinExistence type="predicted"/>
<gene>
    <name evidence="1" type="ORF">BpHYR1_053997</name>
</gene>
<organism evidence="1 2">
    <name type="scientific">Brachionus plicatilis</name>
    <name type="common">Marine rotifer</name>
    <name type="synonym">Brachionus muelleri</name>
    <dbReference type="NCBI Taxonomy" id="10195"/>
    <lineage>
        <taxon>Eukaryota</taxon>
        <taxon>Metazoa</taxon>
        <taxon>Spiralia</taxon>
        <taxon>Gnathifera</taxon>
        <taxon>Rotifera</taxon>
        <taxon>Eurotatoria</taxon>
        <taxon>Monogononta</taxon>
        <taxon>Pseudotrocha</taxon>
        <taxon>Ploima</taxon>
        <taxon>Brachionidae</taxon>
        <taxon>Brachionus</taxon>
    </lineage>
</organism>
<reference evidence="1 2" key="1">
    <citation type="journal article" date="2018" name="Sci. Rep.">
        <title>Genomic signatures of local adaptation to the degree of environmental predictability in rotifers.</title>
        <authorList>
            <person name="Franch-Gras L."/>
            <person name="Hahn C."/>
            <person name="Garcia-Roger E.M."/>
            <person name="Carmona M.J."/>
            <person name="Serra M."/>
            <person name="Gomez A."/>
        </authorList>
    </citation>
    <scope>NUCLEOTIDE SEQUENCE [LARGE SCALE GENOMIC DNA]</scope>
    <source>
        <strain evidence="1">HYR1</strain>
    </source>
</reference>
<dbReference type="AlphaFoldDB" id="A0A3M7S5M3"/>
<evidence type="ECO:0000313" key="2">
    <source>
        <dbReference type="Proteomes" id="UP000276133"/>
    </source>
</evidence>
<sequence length="71" mass="8316">MIKNHFCIFNTGPKIMSTFIPYPTIPGALLLFPKEHQKWCKFIMISDEIKDYTHGDFSDVNKKYYVAVQKS</sequence>
<accession>A0A3M7S5M3</accession>
<dbReference type="Proteomes" id="UP000276133">
    <property type="component" value="Unassembled WGS sequence"/>
</dbReference>
<name>A0A3M7S5M3_BRAPC</name>
<evidence type="ECO:0000313" key="1">
    <source>
        <dbReference type="EMBL" id="RNA30945.1"/>
    </source>
</evidence>
<protein>
    <submittedName>
        <fullName evidence="1">Uncharacterized protein</fullName>
    </submittedName>
</protein>